<feature type="region of interest" description="Disordered" evidence="1">
    <location>
        <begin position="1"/>
        <end position="21"/>
    </location>
</feature>
<feature type="region of interest" description="Disordered" evidence="1">
    <location>
        <begin position="135"/>
        <end position="184"/>
    </location>
</feature>
<keyword evidence="2" id="KW-1185">Reference proteome</keyword>
<dbReference type="KEGG" id="sliu:111363478"/>
<sequence>SGVAQEYLRLRSRSPPPATTPTCPVLLDRLTLSRDRLPTCEPLCCVGHDKDRVATADGVARSRVARWSAYFSVRPPAGPVQLVPVSTPPKLPALSPRSFTSSPPPHSSDLATQQNKMRCRNAVHGVLCELMSTLPLPPSPIKSPTSPTTPTTSATTGTPPTPPTPETPVYTAPPVRAQRIRRLD</sequence>
<dbReference type="RefSeq" id="XP_022836074.1">
    <property type="nucleotide sequence ID" value="XM_022980306.1"/>
</dbReference>
<organism evidence="2 3">
    <name type="scientific">Spodoptera litura</name>
    <name type="common">Asian cotton leafworm</name>
    <dbReference type="NCBI Taxonomy" id="69820"/>
    <lineage>
        <taxon>Eukaryota</taxon>
        <taxon>Metazoa</taxon>
        <taxon>Ecdysozoa</taxon>
        <taxon>Arthropoda</taxon>
        <taxon>Hexapoda</taxon>
        <taxon>Insecta</taxon>
        <taxon>Pterygota</taxon>
        <taxon>Neoptera</taxon>
        <taxon>Endopterygota</taxon>
        <taxon>Lepidoptera</taxon>
        <taxon>Glossata</taxon>
        <taxon>Ditrysia</taxon>
        <taxon>Noctuoidea</taxon>
        <taxon>Noctuidae</taxon>
        <taxon>Amphipyrinae</taxon>
        <taxon>Spodoptera</taxon>
    </lineage>
</organism>
<protein>
    <submittedName>
        <fullName evidence="3">Proline-rich receptor-like protein kinase PERK8</fullName>
    </submittedName>
</protein>
<dbReference type="AlphaFoldDB" id="A0A9J7EVP7"/>
<feature type="region of interest" description="Disordered" evidence="1">
    <location>
        <begin position="78"/>
        <end position="114"/>
    </location>
</feature>
<dbReference type="Proteomes" id="UP000301870">
    <property type="component" value="Unplaced"/>
</dbReference>
<dbReference type="OrthoDB" id="7482886at2759"/>
<evidence type="ECO:0000313" key="2">
    <source>
        <dbReference type="Proteomes" id="UP000301870"/>
    </source>
</evidence>
<gene>
    <name evidence="3" type="primary">LOC111363478</name>
</gene>
<proteinExistence type="predicted"/>
<evidence type="ECO:0000313" key="3">
    <source>
        <dbReference type="RefSeq" id="XP_022836074.1"/>
    </source>
</evidence>
<dbReference type="GeneID" id="111363478"/>
<feature type="non-terminal residue" evidence="3">
    <location>
        <position position="1"/>
    </location>
</feature>
<reference evidence="3" key="1">
    <citation type="submission" date="2025-08" db="UniProtKB">
        <authorList>
            <consortium name="RefSeq"/>
        </authorList>
    </citation>
    <scope>IDENTIFICATION</scope>
    <source>
        <strain evidence="3">Ishihara</strain>
        <tissue evidence="3">Whole body</tissue>
    </source>
</reference>
<feature type="compositionally biased region" description="Low complexity" evidence="1">
    <location>
        <begin position="142"/>
        <end position="158"/>
    </location>
</feature>
<feature type="non-terminal residue" evidence="3">
    <location>
        <position position="184"/>
    </location>
</feature>
<accession>A0A9J7EVP7</accession>
<evidence type="ECO:0000256" key="1">
    <source>
        <dbReference type="SAM" id="MobiDB-lite"/>
    </source>
</evidence>
<name>A0A9J7EVP7_SPOLT</name>